<feature type="compositionally biased region" description="Basic and acidic residues" evidence="10">
    <location>
        <begin position="123"/>
        <end position="136"/>
    </location>
</feature>
<dbReference type="Proteomes" id="UP001233172">
    <property type="component" value="Unassembled WGS sequence"/>
</dbReference>
<keyword evidence="8" id="KW-0694">RNA-binding</keyword>
<dbReference type="PANTHER" id="PTHR13403">
    <property type="entry name" value="SNURPORTIN1 RNUT1 PROTEIN RNA, U TRANSPORTER 1"/>
    <property type="match status" value="1"/>
</dbReference>
<feature type="domain" description="Snurportin-1 m3G cap-binding" evidence="11">
    <location>
        <begin position="152"/>
        <end position="330"/>
    </location>
</feature>
<dbReference type="InterPro" id="IPR017336">
    <property type="entry name" value="Snurportin-1"/>
</dbReference>
<feature type="region of interest" description="Disordered" evidence="10">
    <location>
        <begin position="371"/>
        <end position="473"/>
    </location>
</feature>
<evidence type="ECO:0000256" key="1">
    <source>
        <dbReference type="ARBA" id="ARBA00003975"/>
    </source>
</evidence>
<dbReference type="SUPFAM" id="SSF56091">
    <property type="entry name" value="DNA ligase/mRNA capping enzyme, catalytic domain"/>
    <property type="match status" value="1"/>
</dbReference>
<dbReference type="GO" id="GO:0005737">
    <property type="term" value="C:cytoplasm"/>
    <property type="evidence" value="ECO:0007669"/>
    <property type="project" value="UniProtKB-SubCell"/>
</dbReference>
<evidence type="ECO:0000256" key="4">
    <source>
        <dbReference type="ARBA" id="ARBA00007540"/>
    </source>
</evidence>
<dbReference type="Pfam" id="PF21974">
    <property type="entry name" value="SPN1_m3Gcap_bd"/>
    <property type="match status" value="1"/>
</dbReference>
<dbReference type="InterPro" id="IPR047857">
    <property type="entry name" value="Snurportin1_C"/>
</dbReference>
<evidence type="ECO:0000313" key="12">
    <source>
        <dbReference type="EMBL" id="KAK0054281.1"/>
    </source>
</evidence>
<evidence type="ECO:0000256" key="3">
    <source>
        <dbReference type="ARBA" id="ARBA00004496"/>
    </source>
</evidence>
<evidence type="ECO:0000256" key="5">
    <source>
        <dbReference type="ARBA" id="ARBA00016034"/>
    </source>
</evidence>
<evidence type="ECO:0000256" key="7">
    <source>
        <dbReference type="ARBA" id="ARBA00022490"/>
    </source>
</evidence>
<comment type="subcellular location">
    <subcellularLocation>
        <location evidence="3">Cytoplasm</location>
    </subcellularLocation>
    <subcellularLocation>
        <location evidence="2">Nucleus</location>
    </subcellularLocation>
</comment>
<feature type="compositionally biased region" description="Gly residues" evidence="10">
    <location>
        <begin position="7"/>
        <end position="19"/>
    </location>
</feature>
<keyword evidence="7" id="KW-0963">Cytoplasm</keyword>
<dbReference type="AlphaFoldDB" id="A0AAD8BGR0"/>
<name>A0AAD8BGR0_BIOPF</name>
<feature type="region of interest" description="Disordered" evidence="10">
    <location>
        <begin position="1"/>
        <end position="136"/>
    </location>
</feature>
<dbReference type="GO" id="GO:0005634">
    <property type="term" value="C:nucleus"/>
    <property type="evidence" value="ECO:0007669"/>
    <property type="project" value="UniProtKB-SubCell"/>
</dbReference>
<dbReference type="GO" id="GO:0003723">
    <property type="term" value="F:RNA binding"/>
    <property type="evidence" value="ECO:0007669"/>
    <property type="project" value="UniProtKB-KW"/>
</dbReference>
<dbReference type="EMBL" id="JASAOG010000079">
    <property type="protein sequence ID" value="KAK0054281.1"/>
    <property type="molecule type" value="Genomic_DNA"/>
</dbReference>
<reference evidence="12" key="2">
    <citation type="submission" date="2023-04" db="EMBL/GenBank/DDBJ databases">
        <authorList>
            <person name="Bu L."/>
            <person name="Lu L."/>
            <person name="Laidemitt M.R."/>
            <person name="Zhang S.M."/>
            <person name="Mutuku M."/>
            <person name="Mkoji G."/>
            <person name="Steinauer M."/>
            <person name="Loker E.S."/>
        </authorList>
    </citation>
    <scope>NUCLEOTIDE SEQUENCE</scope>
    <source>
        <strain evidence="12">KasaAsao</strain>
        <tissue evidence="12">Whole Snail</tissue>
    </source>
</reference>
<organism evidence="12 13">
    <name type="scientific">Biomphalaria pfeifferi</name>
    <name type="common">Bloodfluke planorb</name>
    <name type="synonym">Freshwater snail</name>
    <dbReference type="NCBI Taxonomy" id="112525"/>
    <lineage>
        <taxon>Eukaryota</taxon>
        <taxon>Metazoa</taxon>
        <taxon>Spiralia</taxon>
        <taxon>Lophotrochozoa</taxon>
        <taxon>Mollusca</taxon>
        <taxon>Gastropoda</taxon>
        <taxon>Heterobranchia</taxon>
        <taxon>Euthyneura</taxon>
        <taxon>Panpulmonata</taxon>
        <taxon>Hygrophila</taxon>
        <taxon>Lymnaeoidea</taxon>
        <taxon>Planorbidae</taxon>
        <taxon>Biomphalaria</taxon>
    </lineage>
</organism>
<evidence type="ECO:0000256" key="10">
    <source>
        <dbReference type="SAM" id="MobiDB-lite"/>
    </source>
</evidence>
<evidence type="ECO:0000256" key="6">
    <source>
        <dbReference type="ARBA" id="ARBA00022448"/>
    </source>
</evidence>
<keyword evidence="13" id="KW-1185">Reference proteome</keyword>
<dbReference type="GO" id="GO:0061015">
    <property type="term" value="P:snRNA import into nucleus"/>
    <property type="evidence" value="ECO:0007669"/>
    <property type="project" value="InterPro"/>
</dbReference>
<comment type="function">
    <text evidence="1">Functions as an U snRNP-specific nuclear import adapter. Involved in the trimethylguanosine (m3G)-cap-dependent nuclear import of U snRNPs. Binds specifically to the terminal m3G-cap U snRNAs.</text>
</comment>
<comment type="similarity">
    <text evidence="4">Belongs to the snurportin family.</text>
</comment>
<dbReference type="Gene3D" id="3.30.470.30">
    <property type="entry name" value="DNA ligase/mRNA capping enzyme"/>
    <property type="match status" value="1"/>
</dbReference>
<evidence type="ECO:0000313" key="13">
    <source>
        <dbReference type="Proteomes" id="UP001233172"/>
    </source>
</evidence>
<reference evidence="12" key="1">
    <citation type="journal article" date="2023" name="PLoS Negl. Trop. Dis.">
        <title>A genome sequence for Biomphalaria pfeifferi, the major vector snail for the human-infecting parasite Schistosoma mansoni.</title>
        <authorList>
            <person name="Bu L."/>
            <person name="Lu L."/>
            <person name="Laidemitt M.R."/>
            <person name="Zhang S.M."/>
            <person name="Mutuku M."/>
            <person name="Mkoji G."/>
            <person name="Steinauer M."/>
            <person name="Loker E.S."/>
        </authorList>
    </citation>
    <scope>NUCLEOTIDE SEQUENCE</scope>
    <source>
        <strain evidence="12">KasaAsao</strain>
    </source>
</reference>
<feature type="compositionally biased region" description="Basic and acidic residues" evidence="10">
    <location>
        <begin position="61"/>
        <end position="96"/>
    </location>
</feature>
<keyword evidence="6" id="KW-0813">Transport</keyword>
<evidence type="ECO:0000256" key="2">
    <source>
        <dbReference type="ARBA" id="ARBA00004123"/>
    </source>
</evidence>
<accession>A0AAD8BGR0</accession>
<gene>
    <name evidence="12" type="ORF">Bpfe_016345</name>
</gene>
<sequence>MSYYDGYGYGGSGGGGGYRGDSYNRDQGYGGGGGSYRSEGHYGHGGGGGGSYSSNRYGSSDYDRHGGYRDSRDNRSGYRDSRDSRDGRSGGRDGGRDGGYQQRGRGRGGNFRGGRGGGGGFKRKFDGGDRGNDKKRREIEVIEDNWLEKHPMMQSVFMDSAVEGLNQDWLFVVCPTGNRRLLVAANDVSQSYDNEGKPDLKFVSCLPNGGPEFIANYKYDDLTILDTIYNPELKTFFVLDMLHWKHYPYYETEAEFRYFFLQDKYSELKNPTVVSERNQHAIELLQKIPYTANSLESALKNFGKQVGGVLFTNKTCQYLCHDNYDSLWLRLDQMENVLGLSVPDGVTFVATTDDDVRLKSELHQREKLRLDREAAKERQDEELKARRDQEVEEGSTYQAETAEAGIVQEGTEEGTYRAVSEEGTYQEGTEEGTYRAVTDEGTYQEGPEGGTYRAITEGGTYQGEAEGGEGSAN</sequence>
<feature type="compositionally biased region" description="Basic and acidic residues" evidence="10">
    <location>
        <begin position="371"/>
        <end position="389"/>
    </location>
</feature>
<dbReference type="PANTHER" id="PTHR13403:SF6">
    <property type="entry name" value="SNURPORTIN-1"/>
    <property type="match status" value="1"/>
</dbReference>
<proteinExistence type="inferred from homology"/>
<comment type="caution">
    <text evidence="12">The sequence shown here is derived from an EMBL/GenBank/DDBJ whole genome shotgun (WGS) entry which is preliminary data.</text>
</comment>
<evidence type="ECO:0000256" key="8">
    <source>
        <dbReference type="ARBA" id="ARBA00022884"/>
    </source>
</evidence>
<keyword evidence="9" id="KW-0539">Nucleus</keyword>
<feature type="compositionally biased region" description="Gly residues" evidence="10">
    <location>
        <begin position="107"/>
        <end position="120"/>
    </location>
</feature>
<protein>
    <recommendedName>
        <fullName evidence="5">Snurportin-1</fullName>
    </recommendedName>
</protein>
<evidence type="ECO:0000256" key="9">
    <source>
        <dbReference type="ARBA" id="ARBA00023242"/>
    </source>
</evidence>
<evidence type="ECO:0000259" key="11">
    <source>
        <dbReference type="Pfam" id="PF21974"/>
    </source>
</evidence>